<protein>
    <submittedName>
        <fullName evidence="1">Uncharacterized protein DUF1904</fullName>
    </submittedName>
</protein>
<gene>
    <name evidence="1" type="ORF">EDD79_1001114</name>
</gene>
<dbReference type="InterPro" id="IPR015017">
    <property type="entry name" value="DUF1904"/>
</dbReference>
<comment type="caution">
    <text evidence="1">The sequence shown here is derived from an EMBL/GenBank/DDBJ whole genome shotgun (WGS) entry which is preliminary data.</text>
</comment>
<organism evidence="1 2">
    <name type="scientific">Serpentinicella alkaliphila</name>
    <dbReference type="NCBI Taxonomy" id="1734049"/>
    <lineage>
        <taxon>Bacteria</taxon>
        <taxon>Bacillati</taxon>
        <taxon>Bacillota</taxon>
        <taxon>Clostridia</taxon>
        <taxon>Peptostreptococcales</taxon>
        <taxon>Natronincolaceae</taxon>
        <taxon>Serpentinicella</taxon>
    </lineage>
</organism>
<evidence type="ECO:0000313" key="1">
    <source>
        <dbReference type="EMBL" id="TCQ08030.1"/>
    </source>
</evidence>
<dbReference type="Proteomes" id="UP000295504">
    <property type="component" value="Unassembled WGS sequence"/>
</dbReference>
<dbReference type="Gene3D" id="3.30.429.10">
    <property type="entry name" value="Macrophage Migration Inhibitory Factor"/>
    <property type="match status" value="1"/>
</dbReference>
<keyword evidence="2" id="KW-1185">Reference proteome</keyword>
<sequence length="108" mass="12729">MPQIKVRGIEPQEICKIDIDLINTLAEIVGCPKDYFEIECIQSVAIRNGKIDKVYPFIEVSWFDRGQDIQNLVAKTIYDYARKINVENLDIAFTYFQERNYYENGEHF</sequence>
<reference evidence="1 2" key="1">
    <citation type="submission" date="2019-03" db="EMBL/GenBank/DDBJ databases">
        <title>Genomic Encyclopedia of Type Strains, Phase IV (KMG-IV): sequencing the most valuable type-strain genomes for metagenomic binning, comparative biology and taxonomic classification.</title>
        <authorList>
            <person name="Goeker M."/>
        </authorList>
    </citation>
    <scope>NUCLEOTIDE SEQUENCE [LARGE SCALE GENOMIC DNA]</scope>
    <source>
        <strain evidence="1 2">DSM 100013</strain>
    </source>
</reference>
<evidence type="ECO:0000313" key="2">
    <source>
        <dbReference type="Proteomes" id="UP000295504"/>
    </source>
</evidence>
<dbReference type="AlphaFoldDB" id="A0A4R2TVL0"/>
<name>A0A4R2TVL0_9FIRM</name>
<proteinExistence type="predicted"/>
<dbReference type="EMBL" id="SLYC01000001">
    <property type="protein sequence ID" value="TCQ08030.1"/>
    <property type="molecule type" value="Genomic_DNA"/>
</dbReference>
<dbReference type="SUPFAM" id="SSF55331">
    <property type="entry name" value="Tautomerase/MIF"/>
    <property type="match status" value="1"/>
</dbReference>
<accession>A0A4R2TVL0</accession>
<dbReference type="RefSeq" id="WP_132847206.1">
    <property type="nucleotide sequence ID" value="NZ_CP058648.1"/>
</dbReference>
<dbReference type="OrthoDB" id="5587545at2"/>
<dbReference type="InterPro" id="IPR014347">
    <property type="entry name" value="Tautomerase/MIF_sf"/>
</dbReference>
<dbReference type="Pfam" id="PF08921">
    <property type="entry name" value="DUF1904"/>
    <property type="match status" value="1"/>
</dbReference>